<comment type="caution">
    <text evidence="2">The sequence shown here is derived from an EMBL/GenBank/DDBJ whole genome shotgun (WGS) entry which is preliminary data.</text>
</comment>
<keyword evidence="1" id="KW-0732">Signal</keyword>
<dbReference type="Proteomes" id="UP001302126">
    <property type="component" value="Unassembled WGS sequence"/>
</dbReference>
<protein>
    <submittedName>
        <fullName evidence="2">Uncharacterized protein</fullName>
    </submittedName>
</protein>
<name>A0AAN7AJT9_9PEZI</name>
<sequence>MIRVLLSAFLFSLSWPLSILEIPKLDSSLQTHSFCTEDICPKASASGQSLFQSSHNNPKTPDSKSLLDLGDPFATLPAPPPFSILLLAWIPSVPVCS</sequence>
<feature type="signal peptide" evidence="1">
    <location>
        <begin position="1"/>
        <end position="16"/>
    </location>
</feature>
<dbReference type="EMBL" id="MU864360">
    <property type="protein sequence ID" value="KAK4191331.1"/>
    <property type="molecule type" value="Genomic_DNA"/>
</dbReference>
<dbReference type="AlphaFoldDB" id="A0AAN7AJT9"/>
<reference evidence="2" key="1">
    <citation type="journal article" date="2023" name="Mol. Phylogenet. Evol.">
        <title>Genome-scale phylogeny and comparative genomics of the fungal order Sordariales.</title>
        <authorList>
            <person name="Hensen N."/>
            <person name="Bonometti L."/>
            <person name="Westerberg I."/>
            <person name="Brannstrom I.O."/>
            <person name="Guillou S."/>
            <person name="Cros-Aarteil S."/>
            <person name="Calhoun S."/>
            <person name="Haridas S."/>
            <person name="Kuo A."/>
            <person name="Mondo S."/>
            <person name="Pangilinan J."/>
            <person name="Riley R."/>
            <person name="LaButti K."/>
            <person name="Andreopoulos B."/>
            <person name="Lipzen A."/>
            <person name="Chen C."/>
            <person name="Yan M."/>
            <person name="Daum C."/>
            <person name="Ng V."/>
            <person name="Clum A."/>
            <person name="Steindorff A."/>
            <person name="Ohm R.A."/>
            <person name="Martin F."/>
            <person name="Silar P."/>
            <person name="Natvig D.O."/>
            <person name="Lalanne C."/>
            <person name="Gautier V."/>
            <person name="Ament-Velasquez S.L."/>
            <person name="Kruys A."/>
            <person name="Hutchinson M.I."/>
            <person name="Powell A.J."/>
            <person name="Barry K."/>
            <person name="Miller A.N."/>
            <person name="Grigoriev I.V."/>
            <person name="Debuchy R."/>
            <person name="Gladieux P."/>
            <person name="Hiltunen Thoren M."/>
            <person name="Johannesson H."/>
        </authorList>
    </citation>
    <scope>NUCLEOTIDE SEQUENCE</scope>
    <source>
        <strain evidence="2">PSN309</strain>
    </source>
</reference>
<evidence type="ECO:0000313" key="3">
    <source>
        <dbReference type="Proteomes" id="UP001302126"/>
    </source>
</evidence>
<accession>A0AAN7AJT9</accession>
<organism evidence="2 3">
    <name type="scientific">Podospora australis</name>
    <dbReference type="NCBI Taxonomy" id="1536484"/>
    <lineage>
        <taxon>Eukaryota</taxon>
        <taxon>Fungi</taxon>
        <taxon>Dikarya</taxon>
        <taxon>Ascomycota</taxon>
        <taxon>Pezizomycotina</taxon>
        <taxon>Sordariomycetes</taxon>
        <taxon>Sordariomycetidae</taxon>
        <taxon>Sordariales</taxon>
        <taxon>Podosporaceae</taxon>
        <taxon>Podospora</taxon>
    </lineage>
</organism>
<reference evidence="2" key="2">
    <citation type="submission" date="2023-05" db="EMBL/GenBank/DDBJ databases">
        <authorList>
            <consortium name="Lawrence Berkeley National Laboratory"/>
            <person name="Steindorff A."/>
            <person name="Hensen N."/>
            <person name="Bonometti L."/>
            <person name="Westerberg I."/>
            <person name="Brannstrom I.O."/>
            <person name="Guillou S."/>
            <person name="Cros-Aarteil S."/>
            <person name="Calhoun S."/>
            <person name="Haridas S."/>
            <person name="Kuo A."/>
            <person name="Mondo S."/>
            <person name="Pangilinan J."/>
            <person name="Riley R."/>
            <person name="Labutti K."/>
            <person name="Andreopoulos B."/>
            <person name="Lipzen A."/>
            <person name="Chen C."/>
            <person name="Yanf M."/>
            <person name="Daum C."/>
            <person name="Ng V."/>
            <person name="Clum A."/>
            <person name="Ohm R."/>
            <person name="Martin F."/>
            <person name="Silar P."/>
            <person name="Natvig D."/>
            <person name="Lalanne C."/>
            <person name="Gautier V."/>
            <person name="Ament-Velasquez S.L."/>
            <person name="Kruys A."/>
            <person name="Hutchinson M.I."/>
            <person name="Powell A.J."/>
            <person name="Barry K."/>
            <person name="Miller A.N."/>
            <person name="Grigoriev I.V."/>
            <person name="Debuchy R."/>
            <person name="Gladieux P."/>
            <person name="Thoren M.H."/>
            <person name="Johannesson H."/>
        </authorList>
    </citation>
    <scope>NUCLEOTIDE SEQUENCE</scope>
    <source>
        <strain evidence="2">PSN309</strain>
    </source>
</reference>
<proteinExistence type="predicted"/>
<evidence type="ECO:0000313" key="2">
    <source>
        <dbReference type="EMBL" id="KAK4191331.1"/>
    </source>
</evidence>
<gene>
    <name evidence="2" type="ORF">QBC35DRAFT_487956</name>
</gene>
<feature type="chain" id="PRO_5042939584" evidence="1">
    <location>
        <begin position="17"/>
        <end position="97"/>
    </location>
</feature>
<keyword evidence="3" id="KW-1185">Reference proteome</keyword>
<evidence type="ECO:0000256" key="1">
    <source>
        <dbReference type="SAM" id="SignalP"/>
    </source>
</evidence>